<gene>
    <name evidence="3" type="ORF">EGW08_020034</name>
</gene>
<dbReference type="STRING" id="188477.A0A433SSG8"/>
<comment type="caution">
    <text evidence="3">The sequence shown here is derived from an EMBL/GenBank/DDBJ whole genome shotgun (WGS) entry which is preliminary data.</text>
</comment>
<name>A0A433SSG8_ELYCH</name>
<evidence type="ECO:0000256" key="1">
    <source>
        <dbReference type="SAM" id="Coils"/>
    </source>
</evidence>
<keyword evidence="4" id="KW-1185">Reference proteome</keyword>
<sequence>MGAVCNEMKEFRYNVEKHLKELQKEVEDMKDLIASLAGTVKEVKKDSFLIKTQQEAQVLDIDSLSQRVSSVKVQIEKIDNRVEEGERFQRRDNIILHNVPEDKDEGCKDKAVRILSQEIPSVAAQCITKAHRVGPKLRDKPRPLFVHFAETKYKIAVLSCRQALKSLGIGVSSDLTPSQRQELRELRCQGKQGFYKGGKLLIGTDPLSPPPETSAVDTTDNGETRFPGNSVSICPQRPPSRMDNV</sequence>
<evidence type="ECO:0000313" key="4">
    <source>
        <dbReference type="Proteomes" id="UP000271974"/>
    </source>
</evidence>
<proteinExistence type="predicted"/>
<dbReference type="PANTHER" id="PTHR37445">
    <property type="entry name" value="PROTEIN CBG24663"/>
    <property type="match status" value="1"/>
</dbReference>
<accession>A0A433SSG8</accession>
<organism evidence="3 4">
    <name type="scientific">Elysia chlorotica</name>
    <name type="common">Eastern emerald elysia</name>
    <name type="synonym">Sea slug</name>
    <dbReference type="NCBI Taxonomy" id="188477"/>
    <lineage>
        <taxon>Eukaryota</taxon>
        <taxon>Metazoa</taxon>
        <taxon>Spiralia</taxon>
        <taxon>Lophotrochozoa</taxon>
        <taxon>Mollusca</taxon>
        <taxon>Gastropoda</taxon>
        <taxon>Heterobranchia</taxon>
        <taxon>Euthyneura</taxon>
        <taxon>Panpulmonata</taxon>
        <taxon>Sacoglossa</taxon>
        <taxon>Placobranchoidea</taxon>
        <taxon>Plakobranchidae</taxon>
        <taxon>Elysia</taxon>
    </lineage>
</organism>
<reference evidence="3 4" key="1">
    <citation type="submission" date="2019-01" db="EMBL/GenBank/DDBJ databases">
        <title>A draft genome assembly of the solar-powered sea slug Elysia chlorotica.</title>
        <authorList>
            <person name="Cai H."/>
            <person name="Li Q."/>
            <person name="Fang X."/>
            <person name="Li J."/>
            <person name="Curtis N.E."/>
            <person name="Altenburger A."/>
            <person name="Shibata T."/>
            <person name="Feng M."/>
            <person name="Maeda T."/>
            <person name="Schwartz J.A."/>
            <person name="Shigenobu S."/>
            <person name="Lundholm N."/>
            <person name="Nishiyama T."/>
            <person name="Yang H."/>
            <person name="Hasebe M."/>
            <person name="Li S."/>
            <person name="Pierce S.K."/>
            <person name="Wang J."/>
        </authorList>
    </citation>
    <scope>NUCLEOTIDE SEQUENCE [LARGE SCALE GENOMIC DNA]</scope>
    <source>
        <strain evidence="3">EC2010</strain>
        <tissue evidence="3">Whole organism of an adult</tissue>
    </source>
</reference>
<protein>
    <recommendedName>
        <fullName evidence="5">L1 transposable element RRM domain-containing protein</fullName>
    </recommendedName>
</protein>
<dbReference type="Proteomes" id="UP000271974">
    <property type="component" value="Unassembled WGS sequence"/>
</dbReference>
<feature type="coiled-coil region" evidence="1">
    <location>
        <begin position="12"/>
        <end position="81"/>
    </location>
</feature>
<dbReference type="AlphaFoldDB" id="A0A433SSG8"/>
<dbReference type="Gene3D" id="3.30.70.1820">
    <property type="entry name" value="L1 transposable element, RRM domain"/>
    <property type="match status" value="1"/>
</dbReference>
<evidence type="ECO:0000313" key="3">
    <source>
        <dbReference type="EMBL" id="RUS72207.1"/>
    </source>
</evidence>
<evidence type="ECO:0008006" key="5">
    <source>
        <dbReference type="Google" id="ProtNLM"/>
    </source>
</evidence>
<feature type="compositionally biased region" description="Polar residues" evidence="2">
    <location>
        <begin position="215"/>
        <end position="233"/>
    </location>
</feature>
<feature type="region of interest" description="Disordered" evidence="2">
    <location>
        <begin position="201"/>
        <end position="245"/>
    </location>
</feature>
<dbReference type="OrthoDB" id="6158974at2759"/>
<evidence type="ECO:0000256" key="2">
    <source>
        <dbReference type="SAM" id="MobiDB-lite"/>
    </source>
</evidence>
<keyword evidence="1" id="KW-0175">Coiled coil</keyword>
<dbReference type="EMBL" id="RQTK01001098">
    <property type="protein sequence ID" value="RUS72207.1"/>
    <property type="molecule type" value="Genomic_DNA"/>
</dbReference>
<dbReference type="PANTHER" id="PTHR37445:SF3">
    <property type="entry name" value="ZINC FINGER PHD-TYPE DOMAIN-CONTAINING PROTEIN"/>
    <property type="match status" value="1"/>
</dbReference>